<evidence type="ECO:0000313" key="1">
    <source>
        <dbReference type="Proteomes" id="UP000095281"/>
    </source>
</evidence>
<sequence>MEDAHQNALISCLENCLKLLKSLKKTVISSHSLLVGKLASQQNPDEIPNLENVLKECENYGRKMAEDYEKLENEAKKLPQQTPSSLMVNKLNNFLLDCATNPQMKQAYDNTRSVFDWSESTANYINFAYDLFKIANMTNQMQQRVRKLTIAHQINVFNEIEQIRTEPSSTPHSSFVVMLENLRGRHVINTSHGDFKLYYNFIERSVLNSVIEVKYFAIPKNRTSDGQLVCMQKFLMLVNNGIIEYLHFAAPHEDWHYEDCTGIVGRKQIDLSQQSRFELYQKLTTYANLVVHAVTNTVANFKILSMLLKQLSRLVLINQQCLRCGKRLRDFTPVIEHITNNPVHMSCK</sequence>
<accession>A0A1I8BR95</accession>
<dbReference type="WBParaSite" id="MhA1_Contig50.frz3.gene14">
    <property type="protein sequence ID" value="MhA1_Contig50.frz3.gene14"/>
    <property type="gene ID" value="MhA1_Contig50.frz3.gene14"/>
</dbReference>
<dbReference type="AlphaFoldDB" id="A0A1I8BR95"/>
<reference evidence="2" key="1">
    <citation type="submission" date="2016-11" db="UniProtKB">
        <authorList>
            <consortium name="WormBaseParasite"/>
        </authorList>
    </citation>
    <scope>IDENTIFICATION</scope>
</reference>
<evidence type="ECO:0000313" key="2">
    <source>
        <dbReference type="WBParaSite" id="MhA1_Contig50.frz3.gene14"/>
    </source>
</evidence>
<organism evidence="1 2">
    <name type="scientific">Meloidogyne hapla</name>
    <name type="common">Root-knot nematode worm</name>
    <dbReference type="NCBI Taxonomy" id="6305"/>
    <lineage>
        <taxon>Eukaryota</taxon>
        <taxon>Metazoa</taxon>
        <taxon>Ecdysozoa</taxon>
        <taxon>Nematoda</taxon>
        <taxon>Chromadorea</taxon>
        <taxon>Rhabditida</taxon>
        <taxon>Tylenchina</taxon>
        <taxon>Tylenchomorpha</taxon>
        <taxon>Tylenchoidea</taxon>
        <taxon>Meloidogynidae</taxon>
        <taxon>Meloidogyninae</taxon>
        <taxon>Meloidogyne</taxon>
    </lineage>
</organism>
<protein>
    <submittedName>
        <fullName evidence="2">Mediator of RNA polymerase II transcription subunit 27</fullName>
    </submittedName>
</protein>
<keyword evidence="1" id="KW-1185">Reference proteome</keyword>
<dbReference type="Proteomes" id="UP000095281">
    <property type="component" value="Unplaced"/>
</dbReference>
<name>A0A1I8BR95_MELHA</name>
<proteinExistence type="predicted"/>
<dbReference type="OMA" id="RIMESSW"/>